<organism evidence="2 3">
    <name type="scientific">Cynoglossus semilaevis</name>
    <name type="common">Tongue sole</name>
    <dbReference type="NCBI Taxonomy" id="244447"/>
    <lineage>
        <taxon>Eukaryota</taxon>
        <taxon>Metazoa</taxon>
        <taxon>Chordata</taxon>
        <taxon>Craniata</taxon>
        <taxon>Vertebrata</taxon>
        <taxon>Euteleostomi</taxon>
        <taxon>Actinopterygii</taxon>
        <taxon>Neopterygii</taxon>
        <taxon>Teleostei</taxon>
        <taxon>Neoteleostei</taxon>
        <taxon>Acanthomorphata</taxon>
        <taxon>Carangaria</taxon>
        <taxon>Pleuronectiformes</taxon>
        <taxon>Pleuronectoidei</taxon>
        <taxon>Cynoglossidae</taxon>
        <taxon>Cynoglossinae</taxon>
        <taxon>Cynoglossus</taxon>
    </lineage>
</organism>
<reference evidence="2" key="3">
    <citation type="submission" date="2025-09" db="UniProtKB">
        <authorList>
            <consortium name="Ensembl"/>
        </authorList>
    </citation>
    <scope>IDENTIFICATION</scope>
</reference>
<evidence type="ECO:0000313" key="2">
    <source>
        <dbReference type="Ensembl" id="ENSCSEP00000031152.1"/>
    </source>
</evidence>
<dbReference type="InterPro" id="IPR013783">
    <property type="entry name" value="Ig-like_fold"/>
</dbReference>
<reference evidence="2" key="2">
    <citation type="submission" date="2025-08" db="UniProtKB">
        <authorList>
            <consortium name="Ensembl"/>
        </authorList>
    </citation>
    <scope>IDENTIFICATION</scope>
</reference>
<feature type="transmembrane region" description="Helical" evidence="1">
    <location>
        <begin position="26"/>
        <end position="47"/>
    </location>
</feature>
<reference evidence="2 3" key="1">
    <citation type="journal article" date="2014" name="Nat. Genet.">
        <title>Whole-genome sequence of a flatfish provides insights into ZW sex chromosome evolution and adaptation to a benthic lifestyle.</title>
        <authorList>
            <person name="Chen S."/>
            <person name="Zhang G."/>
            <person name="Shao C."/>
            <person name="Huang Q."/>
            <person name="Liu G."/>
            <person name="Zhang P."/>
            <person name="Song W."/>
            <person name="An N."/>
            <person name="Chalopin D."/>
            <person name="Volff J.N."/>
            <person name="Hong Y."/>
            <person name="Li Q."/>
            <person name="Sha Z."/>
            <person name="Zhou H."/>
            <person name="Xie M."/>
            <person name="Yu Q."/>
            <person name="Liu Y."/>
            <person name="Xiang H."/>
            <person name="Wang N."/>
            <person name="Wu K."/>
            <person name="Yang C."/>
            <person name="Zhou Q."/>
            <person name="Liao X."/>
            <person name="Yang L."/>
            <person name="Hu Q."/>
            <person name="Zhang J."/>
            <person name="Meng L."/>
            <person name="Jin L."/>
            <person name="Tian Y."/>
            <person name="Lian J."/>
            <person name="Yang J."/>
            <person name="Miao G."/>
            <person name="Liu S."/>
            <person name="Liang Z."/>
            <person name="Yan F."/>
            <person name="Li Y."/>
            <person name="Sun B."/>
            <person name="Zhang H."/>
            <person name="Zhang J."/>
            <person name="Zhu Y."/>
            <person name="Du M."/>
            <person name="Zhao Y."/>
            <person name="Schartl M."/>
            <person name="Tang Q."/>
            <person name="Wang J."/>
        </authorList>
    </citation>
    <scope>NUCLEOTIDE SEQUENCE</scope>
</reference>
<dbReference type="Proteomes" id="UP000265120">
    <property type="component" value="Chromosome 11"/>
</dbReference>
<keyword evidence="1" id="KW-1133">Transmembrane helix</keyword>
<protein>
    <submittedName>
        <fullName evidence="2">Uncharacterized protein</fullName>
    </submittedName>
</protein>
<proteinExistence type="predicted"/>
<sequence>MILYADSDGILTTASQWPQAINTSKLFFFFYFCTPYLVLVLLCWYFIYIDSVLVAVPQGSTAILPCEISSREDIQTEVFDWKKVEDRTKEVFLYDRGPNYNKGREGQDLQFRQRVFHFQDELKNGNASIKILRTTLENDIEMTQGSFLYEIIIELLSTTNLNTVCIYSYLFIADMLQ</sequence>
<dbReference type="Gene3D" id="2.60.40.10">
    <property type="entry name" value="Immunoglobulins"/>
    <property type="match status" value="1"/>
</dbReference>
<evidence type="ECO:0000313" key="3">
    <source>
        <dbReference type="Proteomes" id="UP000265120"/>
    </source>
</evidence>
<dbReference type="SUPFAM" id="SSF48726">
    <property type="entry name" value="Immunoglobulin"/>
    <property type="match status" value="1"/>
</dbReference>
<dbReference type="InParanoid" id="A0A3P8WX63"/>
<dbReference type="Ensembl" id="ENSCSET00000031559.1">
    <property type="protein sequence ID" value="ENSCSEP00000031152.1"/>
    <property type="gene ID" value="ENSCSEG00000019937.1"/>
</dbReference>
<accession>A0A3P8WX63</accession>
<keyword evidence="3" id="KW-1185">Reference proteome</keyword>
<evidence type="ECO:0000256" key="1">
    <source>
        <dbReference type="SAM" id="Phobius"/>
    </source>
</evidence>
<name>A0A3P8WX63_CYNSE</name>
<dbReference type="AlphaFoldDB" id="A0A3P8WX63"/>
<dbReference type="InterPro" id="IPR036179">
    <property type="entry name" value="Ig-like_dom_sf"/>
</dbReference>
<keyword evidence="1" id="KW-0472">Membrane</keyword>
<keyword evidence="1" id="KW-0812">Transmembrane</keyword>